<feature type="domain" description="N-acetyltransferase" evidence="1">
    <location>
        <begin position="118"/>
        <end position="254"/>
    </location>
</feature>
<sequence>MIRQAEHLAQLLPYDDDAFGCLVVSGAQAYGLKTAAVRFWAGEGFAVRLQDGTVTLCGKVLPQAAEELRAFLPCVGMHTLVCSASNARCLALQTAGTGVEMRLTGKIPAPQIPLRFAEQVPCETALPLSGMHRLLAACETPGFVPPPFEPFYLDLSHRIRHGAALAAGAYKGETLCACAAAALSPRQLLLFSGAALPQVRGTGIFAAVLAGLVERAAQGRTVSLLCGEALCAHYEKLGFTIWKRGNGENDNGEN</sequence>
<evidence type="ECO:0000313" key="2">
    <source>
        <dbReference type="EMBL" id="WOC32135.1"/>
    </source>
</evidence>
<dbReference type="InterPro" id="IPR000182">
    <property type="entry name" value="GNAT_dom"/>
</dbReference>
<proteinExistence type="predicted"/>
<evidence type="ECO:0000259" key="1">
    <source>
        <dbReference type="PROSITE" id="PS51186"/>
    </source>
</evidence>
<name>A0AA97D7S3_9FIRM</name>
<dbReference type="Proteomes" id="UP001300604">
    <property type="component" value="Chromosome"/>
</dbReference>
<dbReference type="AlphaFoldDB" id="A0AA97D7S3"/>
<reference evidence="2 3" key="2">
    <citation type="submission" date="2024-06" db="EMBL/GenBank/DDBJ databases">
        <title>Caproicibacterium argilliputei sp. nov, a novel caproic acid producing anaerobic bacterium isolated from pit mud.</title>
        <authorList>
            <person name="Xia S."/>
        </authorList>
    </citation>
    <scope>NUCLEOTIDE SEQUENCE [LARGE SCALE GENOMIC DNA]</scope>
    <source>
        <strain evidence="2 3">ZCY20-5</strain>
    </source>
</reference>
<dbReference type="SUPFAM" id="SSF55729">
    <property type="entry name" value="Acyl-CoA N-acyltransferases (Nat)"/>
    <property type="match status" value="1"/>
</dbReference>
<reference evidence="3" key="1">
    <citation type="submission" date="2024-06" db="EMBL/GenBank/DDBJ databases">
        <title>Caproicibacterium argilliputei sp. nov, a novel caproic acid producing anaerobic bacterium isolated from pit mud.</title>
        <authorList>
            <person name="Zeng C."/>
        </authorList>
    </citation>
    <scope>NUCLEOTIDE SEQUENCE [LARGE SCALE GENOMIC DNA]</scope>
    <source>
        <strain evidence="3">ZCY20-5</strain>
    </source>
</reference>
<organism evidence="2 3">
    <name type="scientific">Caproicibacterium argilliputei</name>
    <dbReference type="NCBI Taxonomy" id="3030016"/>
    <lineage>
        <taxon>Bacteria</taxon>
        <taxon>Bacillati</taxon>
        <taxon>Bacillota</taxon>
        <taxon>Clostridia</taxon>
        <taxon>Eubacteriales</taxon>
        <taxon>Oscillospiraceae</taxon>
        <taxon>Caproicibacterium</taxon>
    </lineage>
</organism>
<gene>
    <name evidence="2" type="ORF">PXC00_13230</name>
</gene>
<dbReference type="InterPro" id="IPR016181">
    <property type="entry name" value="Acyl_CoA_acyltransferase"/>
</dbReference>
<keyword evidence="3" id="KW-1185">Reference proteome</keyword>
<dbReference type="GO" id="GO:0016747">
    <property type="term" value="F:acyltransferase activity, transferring groups other than amino-acyl groups"/>
    <property type="evidence" value="ECO:0007669"/>
    <property type="project" value="InterPro"/>
</dbReference>
<dbReference type="RefSeq" id="WP_275844194.1">
    <property type="nucleotide sequence ID" value="NZ_CP135996.1"/>
</dbReference>
<dbReference type="Gene3D" id="3.40.630.30">
    <property type="match status" value="1"/>
</dbReference>
<reference evidence="3" key="3">
    <citation type="submission" date="2024-06" db="EMBL/GenBank/DDBJ databases">
        <authorList>
            <person name="Zeng C."/>
        </authorList>
    </citation>
    <scope>NUCLEOTIDE SEQUENCE [LARGE SCALE GENOMIC DNA]</scope>
    <source>
        <strain evidence="3">ZCY20-5</strain>
    </source>
</reference>
<accession>A0AA97D7S3</accession>
<dbReference type="PROSITE" id="PS51186">
    <property type="entry name" value="GNAT"/>
    <property type="match status" value="1"/>
</dbReference>
<protein>
    <recommendedName>
        <fullName evidence="1">N-acetyltransferase domain-containing protein</fullName>
    </recommendedName>
</protein>
<dbReference type="EMBL" id="CP135996">
    <property type="protein sequence ID" value="WOC32135.1"/>
    <property type="molecule type" value="Genomic_DNA"/>
</dbReference>
<dbReference type="KEGG" id="carl:PXC00_13230"/>
<evidence type="ECO:0000313" key="3">
    <source>
        <dbReference type="Proteomes" id="UP001300604"/>
    </source>
</evidence>